<sequence length="92" mass="9238">MGTARAIGGVGSCGRAGAAAVRMVAKRAHAEEQEQKHMLAGAGGRARGKVGERAGAMQELRCGQASARAERAGERTGVAAGERVPAERAGAL</sequence>
<name>A0A0A9G5F8_ARUDO</name>
<proteinExistence type="predicted"/>
<dbReference type="EMBL" id="GBRH01181998">
    <property type="protein sequence ID" value="JAE15898.1"/>
    <property type="molecule type" value="Transcribed_RNA"/>
</dbReference>
<accession>A0A0A9G5F8</accession>
<reference evidence="2" key="1">
    <citation type="submission" date="2014-09" db="EMBL/GenBank/DDBJ databases">
        <authorList>
            <person name="Magalhaes I.L.F."/>
            <person name="Oliveira U."/>
            <person name="Santos F.R."/>
            <person name="Vidigal T.H.D.A."/>
            <person name="Brescovit A.D."/>
            <person name="Santos A.J."/>
        </authorList>
    </citation>
    <scope>NUCLEOTIDE SEQUENCE</scope>
    <source>
        <tissue evidence="2">Shoot tissue taken approximately 20 cm above the soil surface</tissue>
    </source>
</reference>
<evidence type="ECO:0000313" key="2">
    <source>
        <dbReference type="EMBL" id="JAE15898.1"/>
    </source>
</evidence>
<evidence type="ECO:0000256" key="1">
    <source>
        <dbReference type="SAM" id="MobiDB-lite"/>
    </source>
</evidence>
<feature type="region of interest" description="Disordered" evidence="1">
    <location>
        <begin position="32"/>
        <end position="92"/>
    </location>
</feature>
<reference evidence="2" key="2">
    <citation type="journal article" date="2015" name="Data Brief">
        <title>Shoot transcriptome of the giant reed, Arundo donax.</title>
        <authorList>
            <person name="Barrero R.A."/>
            <person name="Guerrero F.D."/>
            <person name="Moolhuijzen P."/>
            <person name="Goolsby J.A."/>
            <person name="Tidwell J."/>
            <person name="Bellgard S.E."/>
            <person name="Bellgard M.I."/>
        </authorList>
    </citation>
    <scope>NUCLEOTIDE SEQUENCE</scope>
    <source>
        <tissue evidence="2">Shoot tissue taken approximately 20 cm above the soil surface</tissue>
    </source>
</reference>
<dbReference type="AlphaFoldDB" id="A0A0A9G5F8"/>
<organism evidence="2">
    <name type="scientific">Arundo donax</name>
    <name type="common">Giant reed</name>
    <name type="synonym">Donax arundinaceus</name>
    <dbReference type="NCBI Taxonomy" id="35708"/>
    <lineage>
        <taxon>Eukaryota</taxon>
        <taxon>Viridiplantae</taxon>
        <taxon>Streptophyta</taxon>
        <taxon>Embryophyta</taxon>
        <taxon>Tracheophyta</taxon>
        <taxon>Spermatophyta</taxon>
        <taxon>Magnoliopsida</taxon>
        <taxon>Liliopsida</taxon>
        <taxon>Poales</taxon>
        <taxon>Poaceae</taxon>
        <taxon>PACMAD clade</taxon>
        <taxon>Arundinoideae</taxon>
        <taxon>Arundineae</taxon>
        <taxon>Arundo</taxon>
    </lineage>
</organism>
<protein>
    <submittedName>
        <fullName evidence="2">Uncharacterized protein</fullName>
    </submittedName>
</protein>